<sequence>MAETGIVMTILFILVSVDIVGNSLVCAIIWKNRNLRTPSHILLFNLAVADGLFALLIAPNLIVNLNSKHPEGAGGSVLCLLITGGAFAWAAALCAIYTLVAIAVERYYAVTDPYGKKRNFTRRKLKVMIAAFWIFAVIACIPSSMYMKVNNGYCYGHFPKEWTIKAYSVWYAAQVFVALFLMVMLYSRVVRTLWFESNIVANPVTSQRRGVMRVRKRVTLMAVVVSIIFGICWGTTNILSTLHTFKVFRFSKVVIAICNILILFNSTINPFVYALLSENFRQKLKEMVRFPRATVGATTELHNIEVHIARDKSNIPDVSINTTTCVSQE</sequence>
<keyword evidence="5" id="KW-0807">Transducer</keyword>
<evidence type="ECO:0000256" key="4">
    <source>
        <dbReference type="ARBA" id="ARBA00023136"/>
    </source>
</evidence>
<dbReference type="PROSITE" id="PS50262">
    <property type="entry name" value="G_PROTEIN_RECEP_F1_2"/>
    <property type="match status" value="1"/>
</dbReference>
<proteinExistence type="inferred from homology"/>
<keyword evidence="9" id="KW-1185">Reference proteome</keyword>
<dbReference type="AlphaFoldDB" id="A0AAU9WM08"/>
<dbReference type="Gene3D" id="1.20.1070.10">
    <property type="entry name" value="Rhodopsin 7-helix transmembrane proteins"/>
    <property type="match status" value="1"/>
</dbReference>
<comment type="caution">
    <text evidence="8">The sequence shown here is derived from an EMBL/GenBank/DDBJ whole genome shotgun (WGS) entry which is preliminary data.</text>
</comment>
<dbReference type="GO" id="GO:0016020">
    <property type="term" value="C:membrane"/>
    <property type="evidence" value="ECO:0007669"/>
    <property type="project" value="UniProtKB-SubCell"/>
</dbReference>
<dbReference type="EMBL" id="CALNXJ010000016">
    <property type="protein sequence ID" value="CAH3118554.1"/>
    <property type="molecule type" value="Genomic_DNA"/>
</dbReference>
<name>A0AAU9WM08_9CNID</name>
<keyword evidence="5" id="KW-0297">G-protein coupled receptor</keyword>
<protein>
    <recommendedName>
        <fullName evidence="7">G-protein coupled receptors family 1 profile domain-containing protein</fullName>
    </recommendedName>
</protein>
<dbReference type="SUPFAM" id="SSF81321">
    <property type="entry name" value="Family A G protein-coupled receptor-like"/>
    <property type="match status" value="1"/>
</dbReference>
<comment type="similarity">
    <text evidence="5">Belongs to the G-protein coupled receptor 1 family.</text>
</comment>
<reference evidence="8 9" key="1">
    <citation type="submission" date="2022-05" db="EMBL/GenBank/DDBJ databases">
        <authorList>
            <consortium name="Genoscope - CEA"/>
            <person name="William W."/>
        </authorList>
    </citation>
    <scope>NUCLEOTIDE SEQUENCE [LARGE SCALE GENOMIC DNA]</scope>
</reference>
<evidence type="ECO:0000259" key="7">
    <source>
        <dbReference type="PROSITE" id="PS50262"/>
    </source>
</evidence>
<evidence type="ECO:0000256" key="2">
    <source>
        <dbReference type="ARBA" id="ARBA00022692"/>
    </source>
</evidence>
<keyword evidence="2 5" id="KW-0812">Transmembrane</keyword>
<feature type="transmembrane region" description="Helical" evidence="6">
    <location>
        <begin position="75"/>
        <end position="104"/>
    </location>
</feature>
<feature type="transmembrane region" description="Helical" evidence="6">
    <location>
        <begin position="218"/>
        <end position="242"/>
    </location>
</feature>
<evidence type="ECO:0000256" key="1">
    <source>
        <dbReference type="ARBA" id="ARBA00004370"/>
    </source>
</evidence>
<comment type="subcellular location">
    <subcellularLocation>
        <location evidence="1">Membrane</location>
    </subcellularLocation>
</comment>
<feature type="transmembrane region" description="Helical" evidence="6">
    <location>
        <begin position="42"/>
        <end position="63"/>
    </location>
</feature>
<dbReference type="CDD" id="cd00637">
    <property type="entry name" value="7tm_classA_rhodopsin-like"/>
    <property type="match status" value="1"/>
</dbReference>
<feature type="transmembrane region" description="Helical" evidence="6">
    <location>
        <begin position="125"/>
        <end position="147"/>
    </location>
</feature>
<dbReference type="PRINTS" id="PR00237">
    <property type="entry name" value="GPCRRHODOPSN"/>
</dbReference>
<keyword evidence="3 6" id="KW-1133">Transmembrane helix</keyword>
<feature type="transmembrane region" description="Helical" evidence="6">
    <location>
        <begin position="6"/>
        <end position="30"/>
    </location>
</feature>
<keyword evidence="4 6" id="KW-0472">Membrane</keyword>
<feature type="transmembrane region" description="Helical" evidence="6">
    <location>
        <begin position="167"/>
        <end position="186"/>
    </location>
</feature>
<dbReference type="PROSITE" id="PS00237">
    <property type="entry name" value="G_PROTEIN_RECEP_F1_1"/>
    <property type="match status" value="1"/>
</dbReference>
<dbReference type="Pfam" id="PF00001">
    <property type="entry name" value="7tm_1"/>
    <property type="match status" value="1"/>
</dbReference>
<evidence type="ECO:0000256" key="3">
    <source>
        <dbReference type="ARBA" id="ARBA00022989"/>
    </source>
</evidence>
<accession>A0AAU9WM08</accession>
<evidence type="ECO:0000256" key="6">
    <source>
        <dbReference type="SAM" id="Phobius"/>
    </source>
</evidence>
<gene>
    <name evidence="8" type="ORF">PMEA_00007383</name>
</gene>
<feature type="transmembrane region" description="Helical" evidence="6">
    <location>
        <begin position="254"/>
        <end position="276"/>
    </location>
</feature>
<dbReference type="PANTHER" id="PTHR45698">
    <property type="entry name" value="TRACE AMINE-ASSOCIATED RECEPTOR 19N-RELATED"/>
    <property type="match status" value="1"/>
</dbReference>
<dbReference type="SMART" id="SM01381">
    <property type="entry name" value="7TM_GPCR_Srsx"/>
    <property type="match status" value="1"/>
</dbReference>
<dbReference type="Proteomes" id="UP001159428">
    <property type="component" value="Unassembled WGS sequence"/>
</dbReference>
<keyword evidence="5" id="KW-0675">Receptor</keyword>
<dbReference type="PANTHER" id="PTHR45698:SF1">
    <property type="entry name" value="TRACE AMINE-ASSOCIATED RECEPTOR 13C-LIKE"/>
    <property type="match status" value="1"/>
</dbReference>
<evidence type="ECO:0000313" key="8">
    <source>
        <dbReference type="EMBL" id="CAH3118554.1"/>
    </source>
</evidence>
<evidence type="ECO:0000256" key="5">
    <source>
        <dbReference type="RuleBase" id="RU000688"/>
    </source>
</evidence>
<organism evidence="8 9">
    <name type="scientific">Pocillopora meandrina</name>
    <dbReference type="NCBI Taxonomy" id="46732"/>
    <lineage>
        <taxon>Eukaryota</taxon>
        <taxon>Metazoa</taxon>
        <taxon>Cnidaria</taxon>
        <taxon>Anthozoa</taxon>
        <taxon>Hexacorallia</taxon>
        <taxon>Scleractinia</taxon>
        <taxon>Astrocoeniina</taxon>
        <taxon>Pocilloporidae</taxon>
        <taxon>Pocillopora</taxon>
    </lineage>
</organism>
<evidence type="ECO:0000313" key="9">
    <source>
        <dbReference type="Proteomes" id="UP001159428"/>
    </source>
</evidence>
<dbReference type="InterPro" id="IPR000276">
    <property type="entry name" value="GPCR_Rhodpsn"/>
</dbReference>
<dbReference type="InterPro" id="IPR017452">
    <property type="entry name" value="GPCR_Rhodpsn_7TM"/>
</dbReference>
<feature type="domain" description="G-protein coupled receptors family 1 profile" evidence="7">
    <location>
        <begin position="21"/>
        <end position="273"/>
    </location>
</feature>
<dbReference type="GO" id="GO:0004930">
    <property type="term" value="F:G protein-coupled receptor activity"/>
    <property type="evidence" value="ECO:0007669"/>
    <property type="project" value="UniProtKB-KW"/>
</dbReference>